<dbReference type="InterPro" id="IPR011009">
    <property type="entry name" value="Kinase-like_dom_sf"/>
</dbReference>
<dbReference type="GO" id="GO:0005524">
    <property type="term" value="F:ATP binding"/>
    <property type="evidence" value="ECO:0007669"/>
    <property type="project" value="UniProtKB-UniRule"/>
</dbReference>
<dbReference type="Proteomes" id="UP000030758">
    <property type="component" value="Unassembled WGS sequence"/>
</dbReference>
<dbReference type="SUPFAM" id="SSF56112">
    <property type="entry name" value="Protein kinase-like (PK-like)"/>
    <property type="match status" value="1"/>
</dbReference>
<feature type="domain" description="Protein kinase" evidence="2">
    <location>
        <begin position="30"/>
        <end position="304"/>
    </location>
</feature>
<dbReference type="Gene3D" id="1.10.510.10">
    <property type="entry name" value="Transferase(Phosphotransferase) domain 1"/>
    <property type="match status" value="1"/>
</dbReference>
<dbReference type="PANTHER" id="PTHR11909">
    <property type="entry name" value="CASEIN KINASE-RELATED"/>
    <property type="match status" value="1"/>
</dbReference>
<evidence type="ECO:0000313" key="3">
    <source>
        <dbReference type="EMBL" id="KFD57925.1"/>
    </source>
</evidence>
<dbReference type="InterPro" id="IPR017441">
    <property type="entry name" value="Protein_kinase_ATP_BS"/>
</dbReference>
<dbReference type="EMBL" id="KL363186">
    <property type="protein sequence ID" value="KFD57925.1"/>
    <property type="molecule type" value="Genomic_DNA"/>
</dbReference>
<evidence type="ECO:0000256" key="1">
    <source>
        <dbReference type="PROSITE-ProRule" id="PRU10141"/>
    </source>
</evidence>
<keyword evidence="1" id="KW-0067">ATP-binding</keyword>
<evidence type="ECO:0000313" key="5">
    <source>
        <dbReference type="Proteomes" id="UP000030764"/>
    </source>
</evidence>
<keyword evidence="5" id="KW-1185">Reference proteome</keyword>
<dbReference type="EMBL" id="KL367485">
    <property type="protein sequence ID" value="KFD70896.1"/>
    <property type="molecule type" value="Genomic_DNA"/>
</dbReference>
<feature type="binding site" evidence="1">
    <location>
        <position position="59"/>
    </location>
    <ligand>
        <name>ATP</name>
        <dbReference type="ChEBI" id="CHEBI:30616"/>
    </ligand>
</feature>
<dbReference type="Pfam" id="PF00069">
    <property type="entry name" value="Pkinase"/>
    <property type="match status" value="1"/>
</dbReference>
<protein>
    <recommendedName>
        <fullName evidence="2">Protein kinase domain-containing protein</fullName>
    </recommendedName>
</protein>
<dbReference type="PROSITE" id="PS50011">
    <property type="entry name" value="PROTEIN_KINASE_DOM"/>
    <property type="match status" value="1"/>
</dbReference>
<sequence>MCAFLFRGKMPNNNANGCFIRIGDLVDERYRIGKMLGAGGFGIVFSCYDSWALQPVAIKFENTMRSASVAQEIKIMLAGSSCSHIVNALDYGIWNGRTYVVMEHLGPDLSRDVASQVGKVYSPLKIAYFGRQMIEAVMQLHSIGYMHNDLKPSNFALGKPPVGTTDMLYLFDFGLARTAEQGFGRYDRIVGTLNYASIGAHVRYVSDPWNDIQSLLYTLILLATGSLPWMNISDEDEVFQKKLNLKIRDVVSEQYEALIKMGAYLESSDFVGTPDYHALISYFDDDVRRLLNEGPQWPGTYRRT</sequence>
<dbReference type="SMART" id="SM00220">
    <property type="entry name" value="S_TKc"/>
    <property type="match status" value="1"/>
</dbReference>
<dbReference type="PROSITE" id="PS00107">
    <property type="entry name" value="PROTEIN_KINASE_ATP"/>
    <property type="match status" value="1"/>
</dbReference>
<keyword evidence="1" id="KW-0547">Nucleotide-binding</keyword>
<evidence type="ECO:0000313" key="4">
    <source>
        <dbReference type="EMBL" id="KFD70896.1"/>
    </source>
</evidence>
<dbReference type="Proteomes" id="UP000030764">
    <property type="component" value="Unassembled WGS sequence"/>
</dbReference>
<dbReference type="GO" id="GO:0004672">
    <property type="term" value="F:protein kinase activity"/>
    <property type="evidence" value="ECO:0007669"/>
    <property type="project" value="InterPro"/>
</dbReference>
<gene>
    <name evidence="3" type="ORF">M513_01158</name>
    <name evidence="4" type="ORF">M514_01158</name>
</gene>
<reference evidence="3 5" key="1">
    <citation type="journal article" date="2014" name="Nat. Genet.">
        <title>Genome and transcriptome of the porcine whipworm Trichuris suis.</title>
        <authorList>
            <person name="Jex A.R."/>
            <person name="Nejsum P."/>
            <person name="Schwarz E.M."/>
            <person name="Hu L."/>
            <person name="Young N.D."/>
            <person name="Hall R.S."/>
            <person name="Korhonen P.K."/>
            <person name="Liao S."/>
            <person name="Thamsborg S."/>
            <person name="Xia J."/>
            <person name="Xu P."/>
            <person name="Wang S."/>
            <person name="Scheerlinck J.P."/>
            <person name="Hofmann A."/>
            <person name="Sternberg P.W."/>
            <person name="Wang J."/>
            <person name="Gasser R.B."/>
        </authorList>
    </citation>
    <scope>NUCLEOTIDE SEQUENCE [LARGE SCALE GENOMIC DNA]</scope>
    <source>
        <strain evidence="4">DCEP-RM93F</strain>
        <strain evidence="3">DCEP-RM93M</strain>
    </source>
</reference>
<name>A0A085ML29_9BILA</name>
<dbReference type="AlphaFoldDB" id="A0A085ML29"/>
<evidence type="ECO:0000259" key="2">
    <source>
        <dbReference type="PROSITE" id="PS50011"/>
    </source>
</evidence>
<accession>A0A085ML29</accession>
<dbReference type="InterPro" id="IPR000719">
    <property type="entry name" value="Prot_kinase_dom"/>
</dbReference>
<proteinExistence type="predicted"/>
<organism evidence="3 5">
    <name type="scientific">Trichuris suis</name>
    <name type="common">pig whipworm</name>
    <dbReference type="NCBI Taxonomy" id="68888"/>
    <lineage>
        <taxon>Eukaryota</taxon>
        <taxon>Metazoa</taxon>
        <taxon>Ecdysozoa</taxon>
        <taxon>Nematoda</taxon>
        <taxon>Enoplea</taxon>
        <taxon>Dorylaimia</taxon>
        <taxon>Trichinellida</taxon>
        <taxon>Trichuridae</taxon>
        <taxon>Trichuris</taxon>
    </lineage>
</organism>
<dbReference type="InterPro" id="IPR050235">
    <property type="entry name" value="CK1_Ser-Thr_kinase"/>
</dbReference>